<dbReference type="PANTHER" id="PTHR42091">
    <property type="entry name" value="CONSERVED GLYCINE-RICH PROTEIN (AFU_ORTHOLOGUE AFUA_7G02440)"/>
    <property type="match status" value="1"/>
</dbReference>
<dbReference type="PANTHER" id="PTHR42091:SF1">
    <property type="entry name" value="CONSERVED GLYCINE-RICH PROTEIN (AFU_ORTHOLOGUE AFUA_7G02440)"/>
    <property type="match status" value="1"/>
</dbReference>
<dbReference type="AlphaFoldDB" id="A0A9W8X1S0"/>
<keyword evidence="3" id="KW-0732">Signal</keyword>
<dbReference type="InterPro" id="IPR056634">
    <property type="entry name" value="DUF7732"/>
</dbReference>
<comment type="caution">
    <text evidence="5">The sequence shown here is derived from an EMBL/GenBank/DDBJ whole genome shotgun (WGS) entry which is preliminary data.</text>
</comment>
<keyword evidence="6" id="KW-1185">Reference proteome</keyword>
<dbReference type="OrthoDB" id="5425547at2759"/>
<reference evidence="5" key="1">
    <citation type="submission" date="2022-10" db="EMBL/GenBank/DDBJ databases">
        <title>Tapping the CABI collections for fungal endophytes: first genome assemblies for Collariella, Neodidymelliopsis, Ascochyta clinopodiicola, Didymella pomorum, Didymosphaeria variabile, Neocosmospora piperis and Neocucurbitaria cava.</title>
        <authorList>
            <person name="Hill R."/>
        </authorList>
    </citation>
    <scope>NUCLEOTIDE SEQUENCE</scope>
    <source>
        <strain evidence="5">IMI 360193</strain>
    </source>
</reference>
<keyword evidence="2" id="KW-0472">Membrane</keyword>
<keyword evidence="2" id="KW-1133">Transmembrane helix</keyword>
<dbReference type="Pfam" id="PF24866">
    <property type="entry name" value="DUF7732"/>
    <property type="match status" value="1"/>
</dbReference>
<evidence type="ECO:0000256" key="3">
    <source>
        <dbReference type="SAM" id="SignalP"/>
    </source>
</evidence>
<keyword evidence="2" id="KW-0812">Transmembrane</keyword>
<evidence type="ECO:0000259" key="4">
    <source>
        <dbReference type="Pfam" id="PF24866"/>
    </source>
</evidence>
<feature type="region of interest" description="Disordered" evidence="1">
    <location>
        <begin position="36"/>
        <end position="103"/>
    </location>
</feature>
<dbReference type="EMBL" id="JAPEUV010000036">
    <property type="protein sequence ID" value="KAJ4337744.1"/>
    <property type="molecule type" value="Genomic_DNA"/>
</dbReference>
<evidence type="ECO:0000256" key="1">
    <source>
        <dbReference type="SAM" id="MobiDB-lite"/>
    </source>
</evidence>
<feature type="transmembrane region" description="Helical" evidence="2">
    <location>
        <begin position="130"/>
        <end position="153"/>
    </location>
</feature>
<sequence length="277" mass="27978">MKFSNVLACCALATSTANAASIPEINAISLIEDRAESQPRAAEVVAPEHTLERRKGGGGRGGGSSSGGSSGGGRSSGGSSGSSGRTSTSSSAGGSTRSGSGAPRAYGGGYYGGGAAVPYSAGSRTPKGLIAAPLLLGAGALAIMPGLWLYSVYPYHFNNPYRFQNRTNTTEQNPNGTNETLPVTCLCQEYSPCGCDENDDSSYLNSIVGNGSYAALNKSLVTVSQVNGTRNLVINGTLPNGTTAPGGTDDSAAMSLQAGKYAGYWVMASIVLTGVMM</sequence>
<evidence type="ECO:0000313" key="5">
    <source>
        <dbReference type="EMBL" id="KAJ4337744.1"/>
    </source>
</evidence>
<accession>A0A9W8X1S0</accession>
<evidence type="ECO:0000256" key="2">
    <source>
        <dbReference type="SAM" id="Phobius"/>
    </source>
</evidence>
<feature type="chain" id="PRO_5040743341" description="DUF7732 domain-containing protein" evidence="3">
    <location>
        <begin position="20"/>
        <end position="277"/>
    </location>
</feature>
<gene>
    <name evidence="5" type="ORF">N0V87_004492</name>
</gene>
<feature type="domain" description="DUF7732" evidence="4">
    <location>
        <begin position="110"/>
        <end position="242"/>
    </location>
</feature>
<feature type="compositionally biased region" description="Low complexity" evidence="1">
    <location>
        <begin position="82"/>
        <end position="103"/>
    </location>
</feature>
<proteinExistence type="predicted"/>
<protein>
    <recommendedName>
        <fullName evidence="4">DUF7732 domain-containing protein</fullName>
    </recommendedName>
</protein>
<name>A0A9W8X1S0_9PLEO</name>
<evidence type="ECO:0000313" key="6">
    <source>
        <dbReference type="Proteomes" id="UP001140562"/>
    </source>
</evidence>
<feature type="compositionally biased region" description="Gly residues" evidence="1">
    <location>
        <begin position="58"/>
        <end position="81"/>
    </location>
</feature>
<feature type="signal peptide" evidence="3">
    <location>
        <begin position="1"/>
        <end position="19"/>
    </location>
</feature>
<organism evidence="5 6">
    <name type="scientific">Didymella glomerata</name>
    <dbReference type="NCBI Taxonomy" id="749621"/>
    <lineage>
        <taxon>Eukaryota</taxon>
        <taxon>Fungi</taxon>
        <taxon>Dikarya</taxon>
        <taxon>Ascomycota</taxon>
        <taxon>Pezizomycotina</taxon>
        <taxon>Dothideomycetes</taxon>
        <taxon>Pleosporomycetidae</taxon>
        <taxon>Pleosporales</taxon>
        <taxon>Pleosporineae</taxon>
        <taxon>Didymellaceae</taxon>
        <taxon>Didymella</taxon>
    </lineage>
</organism>
<dbReference type="Proteomes" id="UP001140562">
    <property type="component" value="Unassembled WGS sequence"/>
</dbReference>